<sequence>MSERERFFKQIDTVTKENFSKLAFSLFQFQYTNNPIYKKYVDFRGLHPDNVNSIEKIPFLPIEFFKNHQIITQLDPNDAFEAIFESSGTGSIDQISKHYVKDFNFYLSHSLKLFESLYGSVNDYIILALLPSYLERANSSLVAMVDYFIKQTASVDSGFYLYDQESLLKKVDDLKKSGSEKKIIIWGVSFALLDLAEEFTPDFSDCIVMETGGMKGRRKEMIREAMHDFLCERLNVKKIHSEYGMTELLSQSYSKGDGIFQPSQTMKILVREVNDPFEITTESLRSGGINIIDLANIDSCSFIETKDVGSVNVDGSFSVYGRFDHSDIRGCNLLVG</sequence>
<dbReference type="Proteomes" id="UP000611723">
    <property type="component" value="Unassembled WGS sequence"/>
</dbReference>
<name>A0A935C5L0_9BACT</name>
<dbReference type="RefSeq" id="WP_201429604.1">
    <property type="nucleotide sequence ID" value="NZ_JAEQBW010000001.1"/>
</dbReference>
<comment type="caution">
    <text evidence="1">The sequence shown here is derived from an EMBL/GenBank/DDBJ whole genome shotgun (WGS) entry which is preliminary data.</text>
</comment>
<dbReference type="Gene3D" id="3.40.50.12780">
    <property type="entry name" value="N-terminal domain of ligase-like"/>
    <property type="match status" value="1"/>
</dbReference>
<dbReference type="AlphaFoldDB" id="A0A935C5L0"/>
<organism evidence="1 2">
    <name type="scientific">Marivirga aurantiaca</name>
    <dbReference type="NCBI Taxonomy" id="2802615"/>
    <lineage>
        <taxon>Bacteria</taxon>
        <taxon>Pseudomonadati</taxon>
        <taxon>Bacteroidota</taxon>
        <taxon>Cytophagia</taxon>
        <taxon>Cytophagales</taxon>
        <taxon>Marivirgaceae</taxon>
        <taxon>Marivirga</taxon>
    </lineage>
</organism>
<gene>
    <name evidence="1" type="ORF">JKA74_02635</name>
</gene>
<accession>A0A935C5L0</accession>
<evidence type="ECO:0000313" key="2">
    <source>
        <dbReference type="Proteomes" id="UP000611723"/>
    </source>
</evidence>
<dbReference type="EMBL" id="JAEQBW010000001">
    <property type="protein sequence ID" value="MBK6263921.1"/>
    <property type="molecule type" value="Genomic_DNA"/>
</dbReference>
<evidence type="ECO:0000313" key="1">
    <source>
        <dbReference type="EMBL" id="MBK6263921.1"/>
    </source>
</evidence>
<proteinExistence type="predicted"/>
<dbReference type="GO" id="GO:0016740">
    <property type="term" value="F:transferase activity"/>
    <property type="evidence" value="ECO:0007669"/>
    <property type="project" value="UniProtKB-KW"/>
</dbReference>
<keyword evidence="1" id="KW-0808">Transferase</keyword>
<protein>
    <submittedName>
        <fullName evidence="1">Acyl transferase</fullName>
    </submittedName>
</protein>
<keyword evidence="2" id="KW-1185">Reference proteome</keyword>
<dbReference type="InterPro" id="IPR042099">
    <property type="entry name" value="ANL_N_sf"/>
</dbReference>
<reference evidence="1" key="1">
    <citation type="submission" date="2021-01" db="EMBL/GenBank/DDBJ databases">
        <title>Marivirga aurantiaca sp. nov., isolated from intertidal surface sediments.</title>
        <authorList>
            <person name="Zhang M."/>
        </authorList>
    </citation>
    <scope>NUCLEOTIDE SEQUENCE</scope>
    <source>
        <strain evidence="1">S37H4</strain>
    </source>
</reference>